<proteinExistence type="predicted"/>
<gene>
    <name evidence="3" type="ORF">SLS56_009180</name>
</gene>
<keyword evidence="1" id="KW-0560">Oxidoreductase</keyword>
<organism evidence="3 4">
    <name type="scientific">Neofusicoccum ribis</name>
    <dbReference type="NCBI Taxonomy" id="45134"/>
    <lineage>
        <taxon>Eukaryota</taxon>
        <taxon>Fungi</taxon>
        <taxon>Dikarya</taxon>
        <taxon>Ascomycota</taxon>
        <taxon>Pezizomycotina</taxon>
        <taxon>Dothideomycetes</taxon>
        <taxon>Dothideomycetes incertae sedis</taxon>
        <taxon>Botryosphaeriales</taxon>
        <taxon>Botryosphaeriaceae</taxon>
        <taxon>Neofusicoccum</taxon>
    </lineage>
</organism>
<dbReference type="InterPro" id="IPR020471">
    <property type="entry name" value="AKR"/>
</dbReference>
<dbReference type="SUPFAM" id="SSF51430">
    <property type="entry name" value="NAD(P)-linked oxidoreductase"/>
    <property type="match status" value="1"/>
</dbReference>
<reference evidence="3 4" key="1">
    <citation type="submission" date="2024-02" db="EMBL/GenBank/DDBJ databases">
        <title>De novo assembly and annotation of 12 fungi associated with fruit tree decline syndrome in Ontario, Canada.</title>
        <authorList>
            <person name="Sulman M."/>
            <person name="Ellouze W."/>
            <person name="Ilyukhin E."/>
        </authorList>
    </citation>
    <scope>NUCLEOTIDE SEQUENCE [LARGE SCALE GENOMIC DNA]</scope>
    <source>
        <strain evidence="3 4">M1-105</strain>
    </source>
</reference>
<evidence type="ECO:0000256" key="1">
    <source>
        <dbReference type="ARBA" id="ARBA00023002"/>
    </source>
</evidence>
<sequence>MAQAHPTYVFGSHQVGSASKEDLQEFVRVLNDYRIKNIDTARIYDNSEKTLGEIGAPKSFIIDTKAPGFASKALSRDSLISGLNESLSLLKTDKVDIYYLHAPDPDTPIEETVDTIQELHRQGKFARFGLSNFLPEEVQKIHAYAKSKGGVVPTVYQGNYNAVARSIETNLFPVLRNLGIAFYAYSPLAGGLFAKDPDDLANKAASGRFDASTFGGNMYNTLYNKPTIIDGLRRWKEIAKAEGDSSVMLAYRWATFHSALDVSKGDAIIIGSSRPAQLEQTLKGLEAGPLKPESVKSIEEVWKLIEKDSPLDNYHSFAKDNKR</sequence>
<keyword evidence="4" id="KW-1185">Reference proteome</keyword>
<dbReference type="Proteomes" id="UP001521116">
    <property type="component" value="Unassembled WGS sequence"/>
</dbReference>
<evidence type="ECO:0000313" key="3">
    <source>
        <dbReference type="EMBL" id="KAL1621401.1"/>
    </source>
</evidence>
<comment type="caution">
    <text evidence="3">The sequence shown here is derived from an EMBL/GenBank/DDBJ whole genome shotgun (WGS) entry which is preliminary data.</text>
</comment>
<protein>
    <recommendedName>
        <fullName evidence="2">NADP-dependent oxidoreductase domain-containing protein</fullName>
    </recommendedName>
</protein>
<accession>A0ABR3SI27</accession>
<dbReference type="InterPro" id="IPR023210">
    <property type="entry name" value="NADP_OxRdtase_dom"/>
</dbReference>
<feature type="domain" description="NADP-dependent oxidoreductase" evidence="2">
    <location>
        <begin position="10"/>
        <end position="302"/>
    </location>
</feature>
<dbReference type="CDD" id="cd19075">
    <property type="entry name" value="AKR_AKR7A1-5"/>
    <property type="match status" value="1"/>
</dbReference>
<evidence type="ECO:0000313" key="4">
    <source>
        <dbReference type="Proteomes" id="UP001521116"/>
    </source>
</evidence>
<dbReference type="InterPro" id="IPR050523">
    <property type="entry name" value="AKR_Detox_Biosynth"/>
</dbReference>
<dbReference type="InterPro" id="IPR036812">
    <property type="entry name" value="NAD(P)_OxRdtase_dom_sf"/>
</dbReference>
<evidence type="ECO:0000259" key="2">
    <source>
        <dbReference type="Pfam" id="PF00248"/>
    </source>
</evidence>
<dbReference type="PANTHER" id="PTHR43364:SF4">
    <property type="entry name" value="NAD(P)-LINKED OXIDOREDUCTASE SUPERFAMILY PROTEIN"/>
    <property type="match status" value="1"/>
</dbReference>
<name>A0ABR3SI27_9PEZI</name>
<dbReference type="Gene3D" id="3.20.20.100">
    <property type="entry name" value="NADP-dependent oxidoreductase domain"/>
    <property type="match status" value="1"/>
</dbReference>
<dbReference type="EMBL" id="JAJVDC020000150">
    <property type="protein sequence ID" value="KAL1621401.1"/>
    <property type="molecule type" value="Genomic_DNA"/>
</dbReference>
<dbReference type="Pfam" id="PF00248">
    <property type="entry name" value="Aldo_ket_red"/>
    <property type="match status" value="1"/>
</dbReference>
<dbReference type="PRINTS" id="PR00069">
    <property type="entry name" value="ALDKETRDTASE"/>
</dbReference>
<dbReference type="PANTHER" id="PTHR43364">
    <property type="entry name" value="NADH-SPECIFIC METHYLGLYOXAL REDUCTASE-RELATED"/>
    <property type="match status" value="1"/>
</dbReference>